<comment type="caution">
    <text evidence="3">The sequence shown here is derived from an EMBL/GenBank/DDBJ whole genome shotgun (WGS) entry which is preliminary data.</text>
</comment>
<dbReference type="SUPFAM" id="SSF51735">
    <property type="entry name" value="NAD(P)-binding Rossmann-fold domains"/>
    <property type="match status" value="1"/>
</dbReference>
<feature type="domain" description="NAD-dependent epimerase/dehydratase" evidence="2">
    <location>
        <begin position="53"/>
        <end position="174"/>
    </location>
</feature>
<dbReference type="EMBL" id="BAVC01000091">
    <property type="protein sequence ID" value="GAE54751.1"/>
    <property type="molecule type" value="Genomic_DNA"/>
</dbReference>
<evidence type="ECO:0000259" key="2">
    <source>
        <dbReference type="Pfam" id="PF01370"/>
    </source>
</evidence>
<protein>
    <recommendedName>
        <fullName evidence="2">NAD-dependent epimerase/dehydratase domain-containing protein</fullName>
    </recommendedName>
</protein>
<comment type="similarity">
    <text evidence="1">Belongs to the NAD(P)-dependent epimerase/dehydratase family. SDR39U1 subfamily.</text>
</comment>
<dbReference type="PANTHER" id="PTHR11092">
    <property type="entry name" value="SUGAR NUCLEOTIDE EPIMERASE RELATED"/>
    <property type="match status" value="1"/>
</dbReference>
<proteinExistence type="inferred from homology"/>
<evidence type="ECO:0000313" key="4">
    <source>
        <dbReference type="Proteomes" id="UP000019084"/>
    </source>
</evidence>
<dbReference type="InterPro" id="IPR010099">
    <property type="entry name" value="SDR39U1"/>
</dbReference>
<reference evidence="3 4" key="1">
    <citation type="submission" date="2014-01" db="EMBL/GenBank/DDBJ databases">
        <title>Genome sequence and analysis of Xanthomonas arboricola pv. pruni.</title>
        <authorList>
            <person name="Fujikawa T."/>
            <person name="Nakazono-Nagaoka E."/>
        </authorList>
    </citation>
    <scope>NUCLEOTIDE SEQUENCE [LARGE SCALE GENOMIC DNA]</scope>
    <source>
        <strain evidence="4">MAFF 301420</strain>
    </source>
</reference>
<dbReference type="PANTHER" id="PTHR11092:SF0">
    <property type="entry name" value="EPIMERASE FAMILY PROTEIN SDR39U1"/>
    <property type="match status" value="1"/>
</dbReference>
<dbReference type="AlphaFoldDB" id="W4SE11"/>
<dbReference type="InterPro" id="IPR001509">
    <property type="entry name" value="Epimerase_deHydtase"/>
</dbReference>
<evidence type="ECO:0000256" key="1">
    <source>
        <dbReference type="ARBA" id="ARBA00009353"/>
    </source>
</evidence>
<dbReference type="InterPro" id="IPR036291">
    <property type="entry name" value="NAD(P)-bd_dom_sf"/>
</dbReference>
<dbReference type="Gene3D" id="3.40.50.720">
    <property type="entry name" value="NAD(P)-binding Rossmann-like Domain"/>
    <property type="match status" value="1"/>
</dbReference>
<name>W4SE11_9XANT</name>
<accession>W4SE11</accession>
<evidence type="ECO:0000313" key="3">
    <source>
        <dbReference type="EMBL" id="GAE54751.1"/>
    </source>
</evidence>
<gene>
    <name evidence="3" type="ORF">XPR_1386</name>
</gene>
<organism evidence="3 4">
    <name type="scientific">Xanthomonas arboricola pv. pruni MAFF 301420</name>
    <dbReference type="NCBI Taxonomy" id="1418095"/>
    <lineage>
        <taxon>Bacteria</taxon>
        <taxon>Pseudomonadati</taxon>
        <taxon>Pseudomonadota</taxon>
        <taxon>Gammaproteobacteria</taxon>
        <taxon>Lysobacterales</taxon>
        <taxon>Lysobacteraceae</taxon>
        <taxon>Xanthomonas</taxon>
    </lineage>
</organism>
<sequence length="311" mass="33796">MPVLPMDAPSGRPPSWCNVRSSRHVQQRLHFAAGSAGLSYRIDSAQECPMQLLITGGTGFIGQALCPALVQAGHQVSVLTRDLRSAARRLPGMTVVDTLDGVQADAVINLAGEPLAVGRWTDARKQRFRASRLGITGQLHAWIAQQPAERRPAVLISGSAVGYYGERGDSTLTEADRAGDDFSAQLCRDWEAEAAKIGALGPRVSWVRTGIVLDRDGGALARMLPAFRFGGGGPFGDGRHWMSWIHRATWWLCCCGCWNTASPAPTTPPRRPRSPMPSSRAPWPTCCIARHCWRCRPACCGWALARWPSCC</sequence>
<dbReference type="NCBIfam" id="TIGR01777">
    <property type="entry name" value="yfcH"/>
    <property type="match status" value="1"/>
</dbReference>
<dbReference type="Proteomes" id="UP000019084">
    <property type="component" value="Unassembled WGS sequence"/>
</dbReference>
<dbReference type="Pfam" id="PF01370">
    <property type="entry name" value="Epimerase"/>
    <property type="match status" value="1"/>
</dbReference>